<evidence type="ECO:0000313" key="2">
    <source>
        <dbReference type="EMBL" id="KAJ8884111.1"/>
    </source>
</evidence>
<dbReference type="Proteomes" id="UP001159363">
    <property type="component" value="Chromosome 4"/>
</dbReference>
<feature type="region of interest" description="Disordered" evidence="1">
    <location>
        <begin position="259"/>
        <end position="287"/>
    </location>
</feature>
<feature type="compositionally biased region" description="Low complexity" evidence="1">
    <location>
        <begin position="263"/>
        <end position="272"/>
    </location>
</feature>
<protein>
    <submittedName>
        <fullName evidence="2">Uncharacterized protein</fullName>
    </submittedName>
</protein>
<reference evidence="2 3" key="1">
    <citation type="submission" date="2023-02" db="EMBL/GenBank/DDBJ databases">
        <title>LHISI_Scaffold_Assembly.</title>
        <authorList>
            <person name="Stuart O.P."/>
            <person name="Cleave R."/>
            <person name="Magrath M.J.L."/>
            <person name="Mikheyev A.S."/>
        </authorList>
    </citation>
    <scope>NUCLEOTIDE SEQUENCE [LARGE SCALE GENOMIC DNA]</scope>
    <source>
        <strain evidence="2">Daus_M_001</strain>
        <tissue evidence="2">Leg muscle</tissue>
    </source>
</reference>
<evidence type="ECO:0000256" key="1">
    <source>
        <dbReference type="SAM" id="MobiDB-lite"/>
    </source>
</evidence>
<keyword evidence="3" id="KW-1185">Reference proteome</keyword>
<gene>
    <name evidence="2" type="ORF">PR048_015968</name>
</gene>
<name>A0ABQ9HIE8_9NEOP</name>
<comment type="caution">
    <text evidence="2">The sequence shown here is derived from an EMBL/GenBank/DDBJ whole genome shotgun (WGS) entry which is preliminary data.</text>
</comment>
<feature type="region of interest" description="Disordered" evidence="1">
    <location>
        <begin position="1"/>
        <end position="22"/>
    </location>
</feature>
<evidence type="ECO:0000313" key="3">
    <source>
        <dbReference type="Proteomes" id="UP001159363"/>
    </source>
</evidence>
<accession>A0ABQ9HIE8</accession>
<feature type="compositionally biased region" description="Polar residues" evidence="1">
    <location>
        <begin position="274"/>
        <end position="287"/>
    </location>
</feature>
<proteinExistence type="predicted"/>
<sequence length="585" mass="66287">MGQRRHARAERTGGPRENPLASGIVRHNSHMRKSRGRPRWESSSLTTTYPNNCFATMQTPDHKDCIDDVHNDSESVEHDDYSLDGPTHFPEKFPSTSDVKKADNIQYTDDMFTEDPNKLVDRLKYLLDRQQRGDYSTMKEVVSIVNHIQDGVGLPNKMAALQFLLLCQMQLPQTHHIPTTNAHYSLRAYWVVKRWLMGQEDSCCPAIGMLTLMAVRHLTFSLTRPYARLHKRTRCRLSVWERLLRDVFMRGILSPRYGERTAARSPPSTAATGRTHTVRAQSSTHQQGPSYNGLILAADAVCSADRRCLRATANANLEEHSSIDALQWQPSSSHPEGPGFEYQFDHLDFNFSWFPESLQTRSYDRSTKRSIHNLYKQENIPASRCSNCLVTHGAMWAVTPDLSIFEADGLLVHWPLGRHDLHTQVEAARATTQIPLPSSKVIYSKCLLHPTPWSSGSVPFRGTKCKGGTLALLPGVGWGGGRAGIWGSNLRGRERRACSLVAAPGSSPALNAGDVMVNPVFRQPSTPGDIFNSLDTKACVIFTFRRRFQTYCPHWFPCYYRSRRVLRIDDDYRKYSKYISYLAHH</sequence>
<dbReference type="EMBL" id="JARBHB010000005">
    <property type="protein sequence ID" value="KAJ8884111.1"/>
    <property type="molecule type" value="Genomic_DNA"/>
</dbReference>
<organism evidence="2 3">
    <name type="scientific">Dryococelus australis</name>
    <dbReference type="NCBI Taxonomy" id="614101"/>
    <lineage>
        <taxon>Eukaryota</taxon>
        <taxon>Metazoa</taxon>
        <taxon>Ecdysozoa</taxon>
        <taxon>Arthropoda</taxon>
        <taxon>Hexapoda</taxon>
        <taxon>Insecta</taxon>
        <taxon>Pterygota</taxon>
        <taxon>Neoptera</taxon>
        <taxon>Polyneoptera</taxon>
        <taxon>Phasmatodea</taxon>
        <taxon>Verophasmatodea</taxon>
        <taxon>Anareolatae</taxon>
        <taxon>Phasmatidae</taxon>
        <taxon>Eurycanthinae</taxon>
        <taxon>Dryococelus</taxon>
    </lineage>
</organism>